<proteinExistence type="predicted"/>
<dbReference type="InterPro" id="IPR036388">
    <property type="entry name" value="WH-like_DNA-bd_sf"/>
</dbReference>
<evidence type="ECO:0000259" key="3">
    <source>
        <dbReference type="Pfam" id="PF24042"/>
    </source>
</evidence>
<dbReference type="SUPFAM" id="SSF46785">
    <property type="entry name" value="Winged helix' DNA-binding domain"/>
    <property type="match status" value="1"/>
</dbReference>
<dbReference type="InterPro" id="IPR055771">
    <property type="entry name" value="DUF7347"/>
</dbReference>
<dbReference type="Proteomes" id="UP001595660">
    <property type="component" value="Unassembled WGS sequence"/>
</dbReference>
<accession>A0ABD5NID3</accession>
<sequence>MSGSDTPADGDLLEAAAGAPGESLPPAEAFSLLGNETRITILQELWLAPEYPVAFSDLRKRVGMRDSAQFNYHLSKLTEHFVRSTDDGYEFQYAGEKVVRAILAGTFTDRVSLSFPVAGECFDCGGDLEGRYADERLAVHCTDCDATYGRYAFPPGGLRDRTDAEVAQAFDQRVRHLHCLAADGVCPECGGRMDTSVVPDTEDRLGLDVRVDHSCAQCQHTISSPVGLSLLDDSTVVAFHAEHGVELNTREHWTLRWCVTDETTEYETDPERITVTVPLDGEQLTVTLDGDLRVLDTERGCAGAHGDESATTAD</sequence>
<evidence type="ECO:0000259" key="2">
    <source>
        <dbReference type="Pfam" id="PF24038"/>
    </source>
</evidence>
<reference evidence="4 5" key="1">
    <citation type="journal article" date="2019" name="Int. J. Syst. Evol. Microbiol.">
        <title>The Global Catalogue of Microorganisms (GCM) 10K type strain sequencing project: providing services to taxonomists for standard genome sequencing and annotation.</title>
        <authorList>
            <consortium name="The Broad Institute Genomics Platform"/>
            <consortium name="The Broad Institute Genome Sequencing Center for Infectious Disease"/>
            <person name="Wu L."/>
            <person name="Ma J."/>
        </authorList>
    </citation>
    <scope>NUCLEOTIDE SEQUENCE [LARGE SCALE GENOMIC DNA]</scope>
    <source>
        <strain evidence="4 5">CGMCC 1.12562</strain>
    </source>
</reference>
<feature type="compositionally biased region" description="Low complexity" evidence="1">
    <location>
        <begin position="9"/>
        <end position="22"/>
    </location>
</feature>
<feature type="region of interest" description="Disordered" evidence="1">
    <location>
        <begin position="1"/>
        <end position="22"/>
    </location>
</feature>
<dbReference type="EMBL" id="JBHRWN010000002">
    <property type="protein sequence ID" value="MFC3478909.1"/>
    <property type="molecule type" value="Genomic_DNA"/>
</dbReference>
<dbReference type="Gene3D" id="1.10.10.10">
    <property type="entry name" value="Winged helix-like DNA-binding domain superfamily/Winged helix DNA-binding domain"/>
    <property type="match status" value="1"/>
</dbReference>
<evidence type="ECO:0000313" key="4">
    <source>
        <dbReference type="EMBL" id="MFC3478909.1"/>
    </source>
</evidence>
<dbReference type="InterPro" id="IPR055775">
    <property type="entry name" value="DUF7351"/>
</dbReference>
<organism evidence="4 5">
    <name type="scientific">Halobacterium litoreum</name>
    <dbReference type="NCBI Taxonomy" id="2039234"/>
    <lineage>
        <taxon>Archaea</taxon>
        <taxon>Methanobacteriati</taxon>
        <taxon>Methanobacteriota</taxon>
        <taxon>Stenosarchaea group</taxon>
        <taxon>Halobacteria</taxon>
        <taxon>Halobacteriales</taxon>
        <taxon>Halobacteriaceae</taxon>
        <taxon>Halobacterium</taxon>
    </lineage>
</organism>
<dbReference type="InterPro" id="IPR011991">
    <property type="entry name" value="ArsR-like_HTH"/>
</dbReference>
<evidence type="ECO:0000313" key="5">
    <source>
        <dbReference type="Proteomes" id="UP001595660"/>
    </source>
</evidence>
<dbReference type="Pfam" id="PF24042">
    <property type="entry name" value="DUF7351"/>
    <property type="match status" value="1"/>
</dbReference>
<dbReference type="CDD" id="cd00090">
    <property type="entry name" value="HTH_ARSR"/>
    <property type="match status" value="1"/>
</dbReference>
<name>A0ABD5NID3_9EURY</name>
<dbReference type="GeneID" id="69118078"/>
<dbReference type="Pfam" id="PF24038">
    <property type="entry name" value="DUF7347"/>
    <property type="match status" value="1"/>
</dbReference>
<feature type="domain" description="DUF7347" evidence="2">
    <location>
        <begin position="26"/>
        <end position="102"/>
    </location>
</feature>
<protein>
    <submittedName>
        <fullName evidence="4">ArsR family transcriptional regulator</fullName>
    </submittedName>
</protein>
<evidence type="ECO:0000256" key="1">
    <source>
        <dbReference type="SAM" id="MobiDB-lite"/>
    </source>
</evidence>
<comment type="caution">
    <text evidence="4">The sequence shown here is derived from an EMBL/GenBank/DDBJ whole genome shotgun (WGS) entry which is preliminary data.</text>
</comment>
<dbReference type="InterPro" id="IPR036390">
    <property type="entry name" value="WH_DNA-bd_sf"/>
</dbReference>
<keyword evidence="5" id="KW-1185">Reference proteome</keyword>
<dbReference type="AlphaFoldDB" id="A0ABD5NID3"/>
<dbReference type="RefSeq" id="WP_232569552.1">
    <property type="nucleotide sequence ID" value="NZ_CP089466.1"/>
</dbReference>
<feature type="domain" description="DUF7351" evidence="3">
    <location>
        <begin position="119"/>
        <end position="294"/>
    </location>
</feature>
<gene>
    <name evidence="4" type="ORF">ACFOKC_14350</name>
</gene>